<dbReference type="KEGG" id="vg:63210043"/>
<dbReference type="EMBL" id="MN234187">
    <property type="protein sequence ID" value="QFG10372.1"/>
    <property type="molecule type" value="Genomic_DNA"/>
</dbReference>
<evidence type="ECO:0000313" key="2">
    <source>
        <dbReference type="Proteomes" id="UP000327317"/>
    </source>
</evidence>
<reference evidence="1 2" key="1">
    <citation type="submission" date="2019-07" db="EMBL/GenBank/DDBJ databases">
        <authorList>
            <person name="Stoner T.H."/>
            <person name="Garlena R.A."/>
            <person name="Russell D.A."/>
            <person name="Pope W.H."/>
            <person name="Jacobs-Sera D."/>
            <person name="Hatfull G.F."/>
        </authorList>
    </citation>
    <scope>NUCLEOTIDE SEQUENCE [LARGE SCALE GENOMIC DNA]</scope>
</reference>
<dbReference type="Proteomes" id="UP000327317">
    <property type="component" value="Segment"/>
</dbReference>
<accession>A0A5J6TNR9</accession>
<evidence type="ECO:0000313" key="1">
    <source>
        <dbReference type="EMBL" id="QFG10372.1"/>
    </source>
</evidence>
<name>A0A5J6TNR9_9CAUD</name>
<sequence>MSYLAGFLALGLVLWLSWFVVDLTQRGLW</sequence>
<organism evidence="1 2">
    <name type="scientific">Mycobacterium phage DyoEdafos</name>
    <dbReference type="NCBI Taxonomy" id="2599860"/>
    <lineage>
        <taxon>Viruses</taxon>
        <taxon>Duplodnaviria</taxon>
        <taxon>Heunggongvirae</taxon>
        <taxon>Uroviricota</taxon>
        <taxon>Caudoviricetes</taxon>
        <taxon>Vilmaviridae</taxon>
        <taxon>Lclasvirinae</taxon>
        <taxon>Bromdenvirus</taxon>
        <taxon>Bromdenvirus dyoedafos</taxon>
    </lineage>
</organism>
<proteinExistence type="predicted"/>
<dbReference type="RefSeq" id="YP_010013450.1">
    <property type="nucleotide sequence ID" value="NC_053511.1"/>
</dbReference>
<protein>
    <submittedName>
        <fullName evidence="1">Uncharacterized protein</fullName>
    </submittedName>
</protein>
<keyword evidence="2" id="KW-1185">Reference proteome</keyword>
<dbReference type="GeneID" id="63210043"/>
<gene>
    <name evidence="1" type="primary">102</name>
    <name evidence="1" type="ORF">SEA_DYOEDAFOS_102</name>
</gene>